<protein>
    <submittedName>
        <fullName evidence="3">Pyridoxamine 5'-phosphate oxidase-related protein</fullName>
    </submittedName>
</protein>
<dbReference type="InterPro" id="IPR011576">
    <property type="entry name" value="Pyridox_Oxase_N"/>
</dbReference>
<dbReference type="PANTHER" id="PTHR35176">
    <property type="entry name" value="HEME OXYGENASE HI_0854-RELATED"/>
    <property type="match status" value="1"/>
</dbReference>
<dbReference type="eggNOG" id="COG3467">
    <property type="taxonomic scope" value="Bacteria"/>
</dbReference>
<dbReference type="EMBL" id="AP009493">
    <property type="protein sequence ID" value="BAG17423.1"/>
    <property type="molecule type" value="Genomic_DNA"/>
</dbReference>
<dbReference type="Gene3D" id="2.30.110.10">
    <property type="entry name" value="Electron Transport, Fmn-binding Protein, Chain A"/>
    <property type="match status" value="1"/>
</dbReference>
<dbReference type="InterPro" id="IPR052019">
    <property type="entry name" value="F420H2_bilvrd_red/Heme_oxyg"/>
</dbReference>
<feature type="domain" description="Pyridoxamine 5'-phosphate oxidase N-terminal" evidence="2">
    <location>
        <begin position="28"/>
        <end position="125"/>
    </location>
</feature>
<dbReference type="Proteomes" id="UP000001685">
    <property type="component" value="Chromosome"/>
</dbReference>
<evidence type="ECO:0000313" key="3">
    <source>
        <dbReference type="EMBL" id="BAG17423.1"/>
    </source>
</evidence>
<dbReference type="PANTHER" id="PTHR35176:SF4">
    <property type="entry name" value="PYRIDOXAMINE 5'-PHOSPHATE OXIDASE-RELATED FMN-BINDING"/>
    <property type="match status" value="1"/>
</dbReference>
<accession>B1VRK5</accession>
<sequence length="178" mass="19536">MPDRDPIAEIGPFSDARADATPWPTALRVLEQARLFWLSTVRPDGRPHVTPLLAVWNGGALYFATGDQERKARNLQGNHHCVMTTGTNVLDGLDITIEGLAESVSDPTERGTAADAYEDKYGDLLTSPDGTWYGLGDTIRVGDVLLYRIDPAVGFAFGKGAVYSQTRYRFHHGSSEQR</sequence>
<dbReference type="RefSeq" id="WP_003964460.1">
    <property type="nucleotide sequence ID" value="NC_010572.1"/>
</dbReference>
<evidence type="ECO:0000256" key="1">
    <source>
        <dbReference type="ARBA" id="ARBA00023002"/>
    </source>
</evidence>
<dbReference type="GO" id="GO:0016627">
    <property type="term" value="F:oxidoreductase activity, acting on the CH-CH group of donors"/>
    <property type="evidence" value="ECO:0007669"/>
    <property type="project" value="TreeGrafter"/>
</dbReference>
<proteinExistence type="predicted"/>
<gene>
    <name evidence="3" type="ordered locus">SGR_594</name>
</gene>
<dbReference type="PATRIC" id="fig|455632.4.peg.577"/>
<evidence type="ECO:0000313" key="4">
    <source>
        <dbReference type="Proteomes" id="UP000001685"/>
    </source>
</evidence>
<dbReference type="GO" id="GO:0005829">
    <property type="term" value="C:cytosol"/>
    <property type="evidence" value="ECO:0007669"/>
    <property type="project" value="TreeGrafter"/>
</dbReference>
<name>B1VRK5_STRGG</name>
<keyword evidence="1" id="KW-0560">Oxidoreductase</keyword>
<dbReference type="KEGG" id="sgr:SGR_594"/>
<organism evidence="3 4">
    <name type="scientific">Streptomyces griseus subsp. griseus (strain JCM 4626 / CBS 651.72 / NBRC 13350 / KCC S-0626 / ISP 5235)</name>
    <dbReference type="NCBI Taxonomy" id="455632"/>
    <lineage>
        <taxon>Bacteria</taxon>
        <taxon>Bacillati</taxon>
        <taxon>Actinomycetota</taxon>
        <taxon>Actinomycetes</taxon>
        <taxon>Kitasatosporales</taxon>
        <taxon>Streptomycetaceae</taxon>
        <taxon>Streptomyces</taxon>
    </lineage>
</organism>
<dbReference type="GO" id="GO:0070967">
    <property type="term" value="F:coenzyme F420 binding"/>
    <property type="evidence" value="ECO:0007669"/>
    <property type="project" value="TreeGrafter"/>
</dbReference>
<dbReference type="HOGENOM" id="CLU_115408_0_0_11"/>
<dbReference type="AlphaFoldDB" id="B1VRK5"/>
<dbReference type="SUPFAM" id="SSF50475">
    <property type="entry name" value="FMN-binding split barrel"/>
    <property type="match status" value="1"/>
</dbReference>
<evidence type="ECO:0000259" key="2">
    <source>
        <dbReference type="Pfam" id="PF01243"/>
    </source>
</evidence>
<reference evidence="4" key="1">
    <citation type="journal article" date="2008" name="J. Bacteriol.">
        <title>Genome sequence of the streptomycin-producing microorganism Streptomyces griseus IFO 13350.</title>
        <authorList>
            <person name="Ohnishi Y."/>
            <person name="Ishikawa J."/>
            <person name="Hara H."/>
            <person name="Suzuki H."/>
            <person name="Ikenoya M."/>
            <person name="Ikeda H."/>
            <person name="Yamashita A."/>
            <person name="Hattori M."/>
            <person name="Horinouchi S."/>
        </authorList>
    </citation>
    <scope>NUCLEOTIDE SEQUENCE [LARGE SCALE GENOMIC DNA]</scope>
    <source>
        <strain evidence="4">JCM 4626 / NBRC 13350</strain>
    </source>
</reference>
<dbReference type="InterPro" id="IPR012349">
    <property type="entry name" value="Split_barrel_FMN-bd"/>
</dbReference>
<dbReference type="Pfam" id="PF01243">
    <property type="entry name" value="PNPOx_N"/>
    <property type="match status" value="1"/>
</dbReference>